<evidence type="ECO:0008006" key="3">
    <source>
        <dbReference type="Google" id="ProtNLM"/>
    </source>
</evidence>
<reference evidence="1" key="1">
    <citation type="submission" date="2019-12" db="EMBL/GenBank/DDBJ databases">
        <authorList>
            <person name="zhang j."/>
            <person name="sun C.M."/>
        </authorList>
    </citation>
    <scope>NUCLEOTIDE SEQUENCE</scope>
    <source>
        <strain evidence="1">NS-1</strain>
    </source>
</reference>
<protein>
    <recommendedName>
        <fullName evidence="3">Antitoxin SocA-like Panacea domain-containing protein</fullName>
    </recommendedName>
</protein>
<dbReference type="AlphaFoldDB" id="A0A8A7KBX1"/>
<accession>A0A8A7KBX1</accession>
<dbReference type="EMBL" id="CP046640">
    <property type="protein sequence ID" value="QTL98730.1"/>
    <property type="molecule type" value="Genomic_DNA"/>
</dbReference>
<evidence type="ECO:0000313" key="1">
    <source>
        <dbReference type="EMBL" id="QTL98730.1"/>
    </source>
</evidence>
<dbReference type="Proteomes" id="UP000665020">
    <property type="component" value="Chromosome"/>
</dbReference>
<evidence type="ECO:0000313" key="2">
    <source>
        <dbReference type="Proteomes" id="UP000665020"/>
    </source>
</evidence>
<dbReference type="KEGG" id="ifn:GM661_12520"/>
<sequence>MDNSLKYTLLVEISREMSQRDLRLSKMFLQKMVFLLQALYSFPTAYEFKLYTYGPYSIELINDLDYLFATDFLVIDYIQEGEYIGSSITPGIKYSKVISCDEESIAKYREKISLVIDLFGNYTEKELELRAALVFLLNESQDLSITRLVEKVQEKKPYFTKEEIKNAYNDLIDMDILN</sequence>
<gene>
    <name evidence="1" type="ORF">GM661_12520</name>
</gene>
<proteinExistence type="predicted"/>
<dbReference type="RefSeq" id="WP_125990921.1">
    <property type="nucleotide sequence ID" value="NZ_CP046640.1"/>
</dbReference>
<organism evidence="1 2">
    <name type="scientific">Iocasia fonsfrigidae</name>
    <dbReference type="NCBI Taxonomy" id="2682810"/>
    <lineage>
        <taxon>Bacteria</taxon>
        <taxon>Bacillati</taxon>
        <taxon>Bacillota</taxon>
        <taxon>Clostridia</taxon>
        <taxon>Halanaerobiales</taxon>
        <taxon>Halanaerobiaceae</taxon>
        <taxon>Iocasia</taxon>
    </lineage>
</organism>
<name>A0A8A7KBX1_9FIRM</name>
<keyword evidence="2" id="KW-1185">Reference proteome</keyword>